<evidence type="ECO:0000256" key="3">
    <source>
        <dbReference type="ARBA" id="ARBA00023212"/>
    </source>
</evidence>
<dbReference type="GO" id="GO:0008017">
    <property type="term" value="F:microtubule binding"/>
    <property type="evidence" value="ECO:0007669"/>
    <property type="project" value="InterPro"/>
</dbReference>
<feature type="compositionally biased region" description="Basic and acidic residues" evidence="5">
    <location>
        <begin position="194"/>
        <end position="210"/>
    </location>
</feature>
<name>A0AA39V7H9_9LECA</name>
<dbReference type="Gene3D" id="1.10.287.1490">
    <property type="match status" value="1"/>
</dbReference>
<feature type="compositionally biased region" description="Polar residues" evidence="5">
    <location>
        <begin position="788"/>
        <end position="811"/>
    </location>
</feature>
<keyword evidence="2" id="KW-0963">Cytoplasm</keyword>
<dbReference type="EMBL" id="JAFEKC020000002">
    <property type="protein sequence ID" value="KAK0516419.1"/>
    <property type="molecule type" value="Genomic_DNA"/>
</dbReference>
<reference evidence="8" key="1">
    <citation type="submission" date="2023-03" db="EMBL/GenBank/DDBJ databases">
        <title>Complete genome of Cladonia borealis.</title>
        <authorList>
            <person name="Park H."/>
        </authorList>
    </citation>
    <scope>NUCLEOTIDE SEQUENCE</scope>
    <source>
        <strain evidence="8">ANT050790</strain>
    </source>
</reference>
<evidence type="ECO:0000256" key="2">
    <source>
        <dbReference type="ARBA" id="ARBA00022490"/>
    </source>
</evidence>
<comment type="subcellular location">
    <subcellularLocation>
        <location evidence="1">Cytoplasm</location>
        <location evidence="1">Cytoskeleton</location>
        <location evidence="1">Microtubule organizing center</location>
    </subcellularLocation>
</comment>
<feature type="region of interest" description="Disordered" evidence="5">
    <location>
        <begin position="19"/>
        <end position="40"/>
    </location>
</feature>
<dbReference type="PANTHER" id="PTHR19336:SF9">
    <property type="entry name" value="SPINDLE POLE BODY PROTEIN PPC89"/>
    <property type="match status" value="1"/>
</dbReference>
<feature type="coiled-coil region" evidence="4">
    <location>
        <begin position="527"/>
        <end position="610"/>
    </location>
</feature>
<feature type="compositionally biased region" description="Polar residues" evidence="5">
    <location>
        <begin position="704"/>
        <end position="713"/>
    </location>
</feature>
<dbReference type="GO" id="GO:0005815">
    <property type="term" value="C:microtubule organizing center"/>
    <property type="evidence" value="ECO:0007669"/>
    <property type="project" value="UniProtKB-SubCell"/>
</dbReference>
<accession>A0AA39V7H9</accession>
<feature type="compositionally biased region" description="Basic and acidic residues" evidence="5">
    <location>
        <begin position="1066"/>
        <end position="1086"/>
    </location>
</feature>
<dbReference type="Pfam" id="PF14197">
    <property type="entry name" value="Cep57_CLD_2"/>
    <property type="match status" value="1"/>
</dbReference>
<gene>
    <name evidence="8" type="ORF">JMJ35_001022</name>
</gene>
<evidence type="ECO:0000256" key="5">
    <source>
        <dbReference type="SAM" id="MobiDB-lite"/>
    </source>
</evidence>
<dbReference type="PANTHER" id="PTHR19336">
    <property type="entry name" value="UNCHARACTERIZED DUF1167"/>
    <property type="match status" value="1"/>
</dbReference>
<feature type="compositionally biased region" description="Basic and acidic residues" evidence="5">
    <location>
        <begin position="830"/>
        <end position="848"/>
    </location>
</feature>
<evidence type="ECO:0000256" key="4">
    <source>
        <dbReference type="SAM" id="Coils"/>
    </source>
</evidence>
<evidence type="ECO:0008006" key="10">
    <source>
        <dbReference type="Google" id="ProtNLM"/>
    </source>
</evidence>
<feature type="domain" description="PPC89 centrosome localisation" evidence="7">
    <location>
        <begin position="482"/>
        <end position="546"/>
    </location>
</feature>
<evidence type="ECO:0000259" key="7">
    <source>
        <dbReference type="Pfam" id="PF14197"/>
    </source>
</evidence>
<dbReference type="InterPro" id="IPR051756">
    <property type="entry name" value="Centrosomal_MT-associated"/>
</dbReference>
<proteinExistence type="predicted"/>
<dbReference type="InterPro" id="IPR025925">
    <property type="entry name" value="PPC89_CLD"/>
</dbReference>
<keyword evidence="3" id="KW-0206">Cytoskeleton</keyword>
<feature type="coiled-coil region" evidence="4">
    <location>
        <begin position="471"/>
        <end position="498"/>
    </location>
</feature>
<feature type="region of interest" description="Disordered" evidence="5">
    <location>
        <begin position="1066"/>
        <end position="1123"/>
    </location>
</feature>
<dbReference type="InterPro" id="IPR024957">
    <property type="entry name" value="Cep57_MT-bd_dom"/>
</dbReference>
<evidence type="ECO:0000256" key="1">
    <source>
        <dbReference type="ARBA" id="ARBA00004267"/>
    </source>
</evidence>
<feature type="compositionally biased region" description="Polar residues" evidence="5">
    <location>
        <begin position="324"/>
        <end position="338"/>
    </location>
</feature>
<comment type="caution">
    <text evidence="8">The sequence shown here is derived from an EMBL/GenBank/DDBJ whole genome shotgun (WGS) entry which is preliminary data.</text>
</comment>
<feature type="compositionally biased region" description="Basic and acidic residues" evidence="5">
    <location>
        <begin position="255"/>
        <end position="271"/>
    </location>
</feature>
<feature type="region of interest" description="Disordered" evidence="5">
    <location>
        <begin position="773"/>
        <end position="851"/>
    </location>
</feature>
<protein>
    <recommendedName>
        <fullName evidence="10">Cep57 centrosome microtubule-binding domain-containing protein</fullName>
    </recommendedName>
</protein>
<feature type="compositionally biased region" description="Basic and acidic residues" evidence="5">
    <location>
        <begin position="229"/>
        <end position="247"/>
    </location>
</feature>
<feature type="region of interest" description="Disordered" evidence="5">
    <location>
        <begin position="319"/>
        <end position="338"/>
    </location>
</feature>
<keyword evidence="4" id="KW-0175">Coiled coil</keyword>
<keyword evidence="9" id="KW-1185">Reference proteome</keyword>
<feature type="coiled-coil region" evidence="4">
    <location>
        <begin position="405"/>
        <end position="435"/>
    </location>
</feature>
<dbReference type="AlphaFoldDB" id="A0AA39V7H9"/>
<feature type="compositionally biased region" description="Polar residues" evidence="5">
    <location>
        <begin position="819"/>
        <end position="828"/>
    </location>
</feature>
<feature type="compositionally biased region" description="Basic and acidic residues" evidence="5">
    <location>
        <begin position="714"/>
        <end position="723"/>
    </location>
</feature>
<feature type="domain" description="Cep57 centrosome microtubule-binding" evidence="6">
    <location>
        <begin position="954"/>
        <end position="1030"/>
    </location>
</feature>
<evidence type="ECO:0000313" key="9">
    <source>
        <dbReference type="Proteomes" id="UP001166286"/>
    </source>
</evidence>
<evidence type="ECO:0000313" key="8">
    <source>
        <dbReference type="EMBL" id="KAK0516419.1"/>
    </source>
</evidence>
<sequence>MSRSGSSQHRAQLVREMAKDMNKTRNSSASTMFPDWDPENEAFSSTRELEDVHYVQNTGSHHELYDIPQNLPQLRASAEKYRHRMPHPRASLKSDNSYAKSDEFCIDTSALGRAFPDFTQGSDDSNWLEKHRGIKRGSGDAIANLKRTKEYSSNDDAGLDKDTADLSIPLIESPGGRQYQVMYTPPLRQRQTSKKIDDVSPTSMRRDAQTRRASGLQKQNNDPSPPPLKMKDSGSEGSRKASGEAHRTLASMHARVRDENDKSMVGEERPPTIDLTAKNTRFANTTGQQVTATAQQHAHKEGLPTRFSSAQTLLGSVAPKNKRNTQGAPSSAQATQQSFGQSTVPNLTELMSGIFQDGTPVFSRDGKPRISRLVALQHSIHTNGGNIPVDDVDLAIDEQAIFLNIKLLQDKVAILERHNAEAEVIIDELKAKNAKNRVFEKQMAVRQRAARSDSALGTTDSDDGNDTGVGQRRLMIEKNRLQSSVHALEAQVDATARKAATAETILKNITQERDSAVSQLGVAYFTLEQLKGDNEALREENNDLRTRIGQSTVNHESETQEKNSLKARIGQLTTNYESETQKNNDLRARISQITTNYENETQKNNDLRARIGQITTSHESETQKWTAKEEAMLRKLQEVKTMVAKFNPPSSGPGSKSASAARFQAPTVDQGLNEGEANASTHKEMDPLFDFSGTPRAAKDMSKQAKQATQLEMETTHESHHAASEISKGKGKAQGKESLLATSNQTDGTSMDLTYLSYVNTNDMAGLRKSLEQERLERKQRQQCQRQPSKGDNTFTQKGSAELQSQHSQQVVPRKSSMKEMTTGSLPQEPTEKSIHTEPTEHNRRHSETSLLSIRSRRRGLDAENMTSAFIVPDITIRNPVAITEEIPAVTKEGQQVLEGLANHNGQNCTVCTRFVKRGEDHHHVPAVKETIKIPKPVPVSERMLITSDDENDHTIRPSQPPSIALATVMKGLEDELAHLKIQFSKYQTLYNGHNPALSKRSRKSVQQKMEGLLRAIDAKADQIYALYDVLEGQKQEGHEISDEQVEMTLQSIGVDVASLHLRGGEVEKQAEKPKPKPRVESHPWDLESEGESEGLPWEGIESTLETTKSGVSMAGRRRSSAT</sequence>
<organism evidence="8 9">
    <name type="scientific">Cladonia borealis</name>
    <dbReference type="NCBI Taxonomy" id="184061"/>
    <lineage>
        <taxon>Eukaryota</taxon>
        <taxon>Fungi</taxon>
        <taxon>Dikarya</taxon>
        <taxon>Ascomycota</taxon>
        <taxon>Pezizomycotina</taxon>
        <taxon>Lecanoromycetes</taxon>
        <taxon>OSLEUM clade</taxon>
        <taxon>Lecanoromycetidae</taxon>
        <taxon>Lecanorales</taxon>
        <taxon>Lecanorineae</taxon>
        <taxon>Cladoniaceae</taxon>
        <taxon>Cladonia</taxon>
    </lineage>
</organism>
<dbReference type="Proteomes" id="UP001166286">
    <property type="component" value="Unassembled WGS sequence"/>
</dbReference>
<evidence type="ECO:0000259" key="6">
    <source>
        <dbReference type="Pfam" id="PF06657"/>
    </source>
</evidence>
<feature type="region of interest" description="Disordered" evidence="5">
    <location>
        <begin position="449"/>
        <end position="469"/>
    </location>
</feature>
<feature type="region of interest" description="Disordered" evidence="5">
    <location>
        <begin position="672"/>
        <end position="749"/>
    </location>
</feature>
<feature type="compositionally biased region" description="Polar residues" evidence="5">
    <location>
        <begin position="740"/>
        <end position="749"/>
    </location>
</feature>
<dbReference type="Pfam" id="PF06657">
    <property type="entry name" value="Cep57_MT_bd"/>
    <property type="match status" value="1"/>
</dbReference>
<feature type="region of interest" description="Disordered" evidence="5">
    <location>
        <begin position="177"/>
        <end position="271"/>
    </location>
</feature>